<dbReference type="InterPro" id="IPR009078">
    <property type="entry name" value="Ferritin-like_SF"/>
</dbReference>
<gene>
    <name evidence="2" type="ORF">A6M23_17970</name>
    <name evidence="1" type="ORF">A6P07_18155</name>
</gene>
<comment type="caution">
    <text evidence="2">The sequence shown here is derived from an EMBL/GenBank/DDBJ whole genome shotgun (WGS) entry which is preliminary data.</text>
</comment>
<proteinExistence type="predicted"/>
<protein>
    <recommendedName>
        <fullName evidence="5">Ferritin</fullName>
    </recommendedName>
</protein>
<dbReference type="Proteomes" id="UP000094893">
    <property type="component" value="Unassembled WGS sequence"/>
</dbReference>
<keyword evidence="4" id="KW-1185">Reference proteome</keyword>
<dbReference type="eggNOG" id="COG1633">
    <property type="taxonomic scope" value="Bacteria"/>
</dbReference>
<dbReference type="SUPFAM" id="SSF47240">
    <property type="entry name" value="Ferritin-like"/>
    <property type="match status" value="1"/>
</dbReference>
<evidence type="ECO:0000313" key="1">
    <source>
        <dbReference type="EMBL" id="OCX68469.1"/>
    </source>
</evidence>
<reference evidence="2 3" key="1">
    <citation type="journal article" date="2016" name="Int. J. Mol. Sci.">
        <title>Comparative genomics of the extreme acidophile Acidithiobacillus thiooxidans reveals intraspecific divergence and niche adaptation.</title>
        <authorList>
            <person name="Zhang X."/>
            <person name="Feng X."/>
            <person name="Tao J."/>
            <person name="Ma L."/>
            <person name="Xiao Y."/>
            <person name="Liang Y."/>
            <person name="Liu X."/>
            <person name="Yin H."/>
        </authorList>
    </citation>
    <scope>NUCLEOTIDE SEQUENCE [LARGE SCALE GENOMIC DNA]</scope>
    <source>
        <strain evidence="1 3">A02</strain>
        <strain evidence="2">DXS-W</strain>
    </source>
</reference>
<organism evidence="2 4">
    <name type="scientific">Acidithiobacillus thiooxidans</name>
    <name type="common">Thiobacillus thiooxidans</name>
    <dbReference type="NCBI Taxonomy" id="930"/>
    <lineage>
        <taxon>Bacteria</taxon>
        <taxon>Pseudomonadati</taxon>
        <taxon>Pseudomonadota</taxon>
        <taxon>Acidithiobacillia</taxon>
        <taxon>Acidithiobacillales</taxon>
        <taxon>Acidithiobacillaceae</taxon>
        <taxon>Acidithiobacillus</taxon>
    </lineage>
</organism>
<dbReference type="STRING" id="930.GCA_002079865_03348"/>
<sequence length="216" mass="22959">MAILLSRTQENVMKEMENQGLDRRDFFKKSALFGLGLAAVGSLTMPALAEAAAMPKGPKHDLYLLNFALNAEHQAIAAYQVGAESKLLDPALLKVALSFQADHEAHAAILAETIKKLGGTPVTPKVSLKAPMTELASKWGFPLDKLKNQNDVLHFAAGLEVGAAKAYLGTVPEFSNPELAHAAANIEGDEAMHFAVLRSALGEFPVPAAFISAMPS</sequence>
<name>A0A1C2IZD3_ACITH</name>
<dbReference type="InterPro" id="IPR006311">
    <property type="entry name" value="TAT_signal"/>
</dbReference>
<dbReference type="InterPro" id="IPR012347">
    <property type="entry name" value="Ferritin-like"/>
</dbReference>
<dbReference type="CDD" id="cd00657">
    <property type="entry name" value="Ferritin_like"/>
    <property type="match status" value="1"/>
</dbReference>
<dbReference type="EMBL" id="LWSA01000298">
    <property type="protein sequence ID" value="OCX68469.1"/>
    <property type="molecule type" value="Genomic_DNA"/>
</dbReference>
<evidence type="ECO:0008006" key="5">
    <source>
        <dbReference type="Google" id="ProtNLM"/>
    </source>
</evidence>
<dbReference type="Pfam" id="PF13668">
    <property type="entry name" value="Ferritin_2"/>
    <property type="match status" value="1"/>
</dbReference>
<dbReference type="Gene3D" id="1.20.1260.10">
    <property type="match status" value="1"/>
</dbReference>
<dbReference type="EMBL" id="LWRY01000261">
    <property type="protein sequence ID" value="OCX68515.1"/>
    <property type="molecule type" value="Genomic_DNA"/>
</dbReference>
<dbReference type="Proteomes" id="UP000095008">
    <property type="component" value="Unassembled WGS sequence"/>
</dbReference>
<dbReference type="PROSITE" id="PS51318">
    <property type="entry name" value="TAT"/>
    <property type="match status" value="1"/>
</dbReference>
<evidence type="ECO:0000313" key="2">
    <source>
        <dbReference type="EMBL" id="OCX68515.1"/>
    </source>
</evidence>
<evidence type="ECO:0000313" key="4">
    <source>
        <dbReference type="Proteomes" id="UP000095008"/>
    </source>
</evidence>
<accession>A0A1C2IZD3</accession>
<evidence type="ECO:0000313" key="3">
    <source>
        <dbReference type="Proteomes" id="UP000094893"/>
    </source>
</evidence>
<dbReference type="AlphaFoldDB" id="A0A1C2IZD3"/>